<dbReference type="InterPro" id="IPR018136">
    <property type="entry name" value="Aconitase_4Fe-4S_BS"/>
</dbReference>
<keyword evidence="12" id="KW-0963">Cytoplasm</keyword>
<reference evidence="15" key="1">
    <citation type="submission" date="2018-10" db="EMBL/GenBank/DDBJ databases">
        <title>Transcriptome assembly of Aceria tosichella (Wheat curl mite) Type 2.</title>
        <authorList>
            <person name="Scully E.D."/>
            <person name="Geib S.M."/>
            <person name="Palmer N.A."/>
            <person name="Gupta A.K."/>
            <person name="Sarath G."/>
            <person name="Tatineni S."/>
        </authorList>
    </citation>
    <scope>NUCLEOTIDE SEQUENCE</scope>
    <source>
        <strain evidence="15">LincolnNE</strain>
    </source>
</reference>
<dbReference type="CDD" id="cd01580">
    <property type="entry name" value="AcnA_IRP_Swivel"/>
    <property type="match status" value="1"/>
</dbReference>
<keyword evidence="8 12" id="KW-0411">Iron-sulfur</keyword>
<evidence type="ECO:0000256" key="12">
    <source>
        <dbReference type="RuleBase" id="RU361275"/>
    </source>
</evidence>
<dbReference type="FunFam" id="3.30.499.10:FF:000005">
    <property type="entry name" value="cytoplasmic aconitate hydratase"/>
    <property type="match status" value="1"/>
</dbReference>
<evidence type="ECO:0000256" key="9">
    <source>
        <dbReference type="ARBA" id="ARBA00023239"/>
    </source>
</evidence>
<dbReference type="PROSITE" id="PS00450">
    <property type="entry name" value="ACONITASE_1"/>
    <property type="match status" value="1"/>
</dbReference>
<dbReference type="Gene3D" id="3.20.19.10">
    <property type="entry name" value="Aconitase, domain 4"/>
    <property type="match status" value="1"/>
</dbReference>
<dbReference type="GO" id="GO:0051539">
    <property type="term" value="F:4 iron, 4 sulfur cluster binding"/>
    <property type="evidence" value="ECO:0007669"/>
    <property type="project" value="UniProtKB-KW"/>
</dbReference>
<keyword evidence="5 12" id="KW-0004">4Fe-4S</keyword>
<dbReference type="GO" id="GO:0046872">
    <property type="term" value="F:metal ion binding"/>
    <property type="evidence" value="ECO:0007669"/>
    <property type="project" value="UniProtKB-KW"/>
</dbReference>
<gene>
    <name evidence="15" type="primary">ACO1_1</name>
    <name evidence="15" type="ORF">g.13638</name>
</gene>
<dbReference type="CDD" id="cd01586">
    <property type="entry name" value="AcnA_IRP"/>
    <property type="match status" value="1"/>
</dbReference>
<comment type="similarity">
    <text evidence="2 12">Belongs to the aconitase/IPM isomerase family.</text>
</comment>
<dbReference type="InterPro" id="IPR044137">
    <property type="entry name" value="AcnA_IRP_Swivel"/>
</dbReference>
<evidence type="ECO:0000256" key="10">
    <source>
        <dbReference type="ARBA" id="ARBA00023501"/>
    </source>
</evidence>
<keyword evidence="6" id="KW-0479">Metal-binding</keyword>
<evidence type="ECO:0000256" key="11">
    <source>
        <dbReference type="ARBA" id="ARBA00029682"/>
    </source>
</evidence>
<dbReference type="PANTHER" id="PTHR11670">
    <property type="entry name" value="ACONITASE/IRON-RESPONSIVE ELEMENT FAMILY MEMBER"/>
    <property type="match status" value="1"/>
</dbReference>
<dbReference type="NCBIfam" id="NF006757">
    <property type="entry name" value="PRK09277.1"/>
    <property type="match status" value="1"/>
</dbReference>
<comment type="catalytic activity">
    <reaction evidence="10">
        <text>citrate = D-threo-isocitrate</text>
        <dbReference type="Rhea" id="RHEA:10336"/>
        <dbReference type="ChEBI" id="CHEBI:15562"/>
        <dbReference type="ChEBI" id="CHEBI:16947"/>
        <dbReference type="EC" id="4.2.1.3"/>
    </reaction>
</comment>
<dbReference type="NCBIfam" id="NF009520">
    <property type="entry name" value="PRK12881.1"/>
    <property type="match status" value="1"/>
</dbReference>
<dbReference type="NCBIfam" id="TIGR01341">
    <property type="entry name" value="aconitase_1"/>
    <property type="match status" value="1"/>
</dbReference>
<dbReference type="GO" id="GO:0005737">
    <property type="term" value="C:cytoplasm"/>
    <property type="evidence" value="ECO:0007669"/>
    <property type="project" value="UniProtKB-SubCell"/>
</dbReference>
<dbReference type="InterPro" id="IPR000573">
    <property type="entry name" value="AconitaseA/IPMdHydase_ssu_swvl"/>
</dbReference>
<dbReference type="GO" id="GO:0072350">
    <property type="term" value="P:tricarboxylic acid metabolic process"/>
    <property type="evidence" value="ECO:0007669"/>
    <property type="project" value="UniProtKB-ARBA"/>
</dbReference>
<dbReference type="SUPFAM" id="SSF53732">
    <property type="entry name" value="Aconitase iron-sulfur domain"/>
    <property type="match status" value="1"/>
</dbReference>
<keyword evidence="9" id="KW-0456">Lyase</keyword>
<dbReference type="InterPro" id="IPR006249">
    <property type="entry name" value="Aconitase/IRP2"/>
</dbReference>
<organism evidence="15">
    <name type="scientific">Aceria tosichella</name>
    <name type="common">wheat curl mite</name>
    <dbReference type="NCBI Taxonomy" id="561515"/>
    <lineage>
        <taxon>Eukaryota</taxon>
        <taxon>Metazoa</taxon>
        <taxon>Ecdysozoa</taxon>
        <taxon>Arthropoda</taxon>
        <taxon>Chelicerata</taxon>
        <taxon>Arachnida</taxon>
        <taxon>Acari</taxon>
        <taxon>Acariformes</taxon>
        <taxon>Trombidiformes</taxon>
        <taxon>Prostigmata</taxon>
        <taxon>Eupodina</taxon>
        <taxon>Eriophyoidea</taxon>
        <taxon>Eriophyidae</taxon>
        <taxon>Eriophyinae</taxon>
        <taxon>Aceriini</taxon>
        <taxon>Aceria</taxon>
    </lineage>
</organism>
<dbReference type="SUPFAM" id="SSF52016">
    <property type="entry name" value="LeuD/IlvD-like"/>
    <property type="match status" value="1"/>
</dbReference>
<name>A0A6G1SJS5_9ACAR</name>
<dbReference type="AlphaFoldDB" id="A0A6G1SJS5"/>
<evidence type="ECO:0000256" key="3">
    <source>
        <dbReference type="ARBA" id="ARBA00012926"/>
    </source>
</evidence>
<evidence type="ECO:0000259" key="13">
    <source>
        <dbReference type="Pfam" id="PF00330"/>
    </source>
</evidence>
<evidence type="ECO:0000256" key="5">
    <source>
        <dbReference type="ARBA" id="ARBA00022485"/>
    </source>
</evidence>
<dbReference type="EC" id="4.2.1.3" evidence="3"/>
<accession>A0A6G1SJS5</accession>
<dbReference type="Gene3D" id="6.10.190.10">
    <property type="match status" value="1"/>
</dbReference>
<comment type="subcellular location">
    <subcellularLocation>
        <location evidence="12">Cytoplasm</location>
    </subcellularLocation>
</comment>
<dbReference type="FunFam" id="3.20.19.10:FF:000001">
    <property type="entry name" value="Aconitate hydratase"/>
    <property type="match status" value="1"/>
</dbReference>
<evidence type="ECO:0000256" key="2">
    <source>
        <dbReference type="ARBA" id="ARBA00007185"/>
    </source>
</evidence>
<evidence type="ECO:0000256" key="1">
    <source>
        <dbReference type="ARBA" id="ARBA00001966"/>
    </source>
</evidence>
<feature type="domain" description="Aconitase A/isopropylmalate dehydratase small subunit swivel" evidence="14">
    <location>
        <begin position="703"/>
        <end position="829"/>
    </location>
</feature>
<evidence type="ECO:0000256" key="7">
    <source>
        <dbReference type="ARBA" id="ARBA00023004"/>
    </source>
</evidence>
<dbReference type="GO" id="GO:0003994">
    <property type="term" value="F:aconitate hydratase activity"/>
    <property type="evidence" value="ECO:0007669"/>
    <property type="project" value="UniProtKB-EC"/>
</dbReference>
<dbReference type="InterPro" id="IPR036008">
    <property type="entry name" value="Aconitase_4Fe-4S_dom"/>
</dbReference>
<dbReference type="Gene3D" id="3.30.499.10">
    <property type="entry name" value="Aconitase, domain 3"/>
    <property type="match status" value="2"/>
</dbReference>
<sequence length="903" mass="99874">MTDPGPNPYDSLLEKLEINGQTYKFYNLKKLNDPRYERLPISIRVLLEAAIRNCDNFSIKPTDVEKILDWKKSQYATDNDIPFKPARVLLQDLTGVAVVVDFAGMRDAYAQLGGKAEKINPLCQVDLVVDHSVQVDFAKTAESLQKNQNYEFERNKERFRLFKWAAKSMDNFRIIPPGSGICHQINLEYLAHVVYKNKENLLYPDSLVGADSHTVMINGLGVVGYGCGGIECEAVMLGQILSMPVPQVVGYKLTGQLDPYATSTDLVLTITKHLRSVGVVGKFLEFFGPGLAQLSLADRATIANMCPEYGATVAFFPVDDKAVSYLKQTGRQSQHVEYVQKYLRSTSMFRENFNDPAEDPEFSQVLELDLSTVRPSVSGPKRPHDRVPFAEFKKDFLECLRAPAGFKGFGLNEEQASRAPVKFNFEGQSYTLEHGSVVIAAITSCTNTSNPSVMLGAGLLAKKAVEKGLSVRPYIKTSLSPGSGVVTYYLKNSGVLPYLEKLGFYVVGYGCQTCIGNSGPLEGEVMEAIKEGDLVVAGVLSGNRNFEGRVHPLTRANYLASPLLVVACAIAGKIIDFENEPLGTSADGSPVFLRDIWPTKEEIDGVEQSHVIESLFREVYENIEKGSEDWAKLDAPESLFYPWDPASNYLKKPFFYDHVSRELDLSNLSKITNARALLFLGDSISTDMISPAGAMSRTSPAYRYLTERGVQPKEINSYGAYRGNDAVMIRGTFANIRLSNRLLGSVQKPRTLYLPTGEELDVYDAAVKYKENGTPLVIVAGKEYGCGSSRDWAAKGAVGLGVRAVIAESYERIHRSNLIGMSVLPLQFMPGESADSLKLTGKETFTVDIGDKWSPRQKATVYVQGGAVDQFQVEVRFDTEVEIEYYKHGGILHYMIRQLLSSA</sequence>
<comment type="cofactor">
    <cofactor evidence="1">
        <name>[4Fe-4S] cluster</name>
        <dbReference type="ChEBI" id="CHEBI:49883"/>
    </cofactor>
</comment>
<evidence type="ECO:0000256" key="6">
    <source>
        <dbReference type="ARBA" id="ARBA00022723"/>
    </source>
</evidence>
<protein>
    <recommendedName>
        <fullName evidence="4">Cytoplasmic aconitate hydratase</fullName>
        <ecNumber evidence="3">4.2.1.3</ecNumber>
    </recommendedName>
    <alternativeName>
        <fullName evidence="11">Citrate hydro-lyase</fullName>
    </alternativeName>
</protein>
<proteinExistence type="inferred from homology"/>
<dbReference type="EMBL" id="GGYP01005389">
    <property type="protein sequence ID" value="MDE50160.1"/>
    <property type="molecule type" value="Transcribed_RNA"/>
</dbReference>
<dbReference type="Pfam" id="PF00694">
    <property type="entry name" value="Aconitase_C"/>
    <property type="match status" value="1"/>
</dbReference>
<dbReference type="FunFam" id="3.30.499.10:FF:000002">
    <property type="entry name" value="Aconitate hydratase"/>
    <property type="match status" value="1"/>
</dbReference>
<dbReference type="Pfam" id="PF00330">
    <property type="entry name" value="Aconitase"/>
    <property type="match status" value="1"/>
</dbReference>
<feature type="domain" description="Aconitase/3-isopropylmalate dehydratase large subunit alpha/beta/alpha" evidence="13">
    <location>
        <begin position="65"/>
        <end position="572"/>
    </location>
</feature>
<evidence type="ECO:0000256" key="4">
    <source>
        <dbReference type="ARBA" id="ARBA00020255"/>
    </source>
</evidence>
<keyword evidence="7 12" id="KW-0408">Iron</keyword>
<evidence type="ECO:0000256" key="8">
    <source>
        <dbReference type="ARBA" id="ARBA00023014"/>
    </source>
</evidence>
<evidence type="ECO:0000259" key="14">
    <source>
        <dbReference type="Pfam" id="PF00694"/>
    </source>
</evidence>
<dbReference type="InterPro" id="IPR001030">
    <property type="entry name" value="Acoase/IPM_deHydtase_lsu_aba"/>
</dbReference>
<dbReference type="InterPro" id="IPR015928">
    <property type="entry name" value="Aconitase/3IPM_dehydase_swvl"/>
</dbReference>
<dbReference type="InterPro" id="IPR015931">
    <property type="entry name" value="Acnase/IPM_dHydase_lsu_aba_1/3"/>
</dbReference>
<dbReference type="PRINTS" id="PR00415">
    <property type="entry name" value="ACONITASE"/>
</dbReference>
<evidence type="ECO:0000313" key="15">
    <source>
        <dbReference type="EMBL" id="MDE50160.1"/>
    </source>
</evidence>